<dbReference type="OrthoDB" id="192832at2759"/>
<keyword evidence="2" id="KW-1185">Reference proteome</keyword>
<accession>A0A4S8MLA2</accession>
<dbReference type="AlphaFoldDB" id="A0A4S8MLA2"/>
<organism evidence="1 2">
    <name type="scientific">Dendrothele bispora (strain CBS 962.96)</name>
    <dbReference type="NCBI Taxonomy" id="1314807"/>
    <lineage>
        <taxon>Eukaryota</taxon>
        <taxon>Fungi</taxon>
        <taxon>Dikarya</taxon>
        <taxon>Basidiomycota</taxon>
        <taxon>Agaricomycotina</taxon>
        <taxon>Agaricomycetes</taxon>
        <taxon>Agaricomycetidae</taxon>
        <taxon>Agaricales</taxon>
        <taxon>Agaricales incertae sedis</taxon>
        <taxon>Dendrothele</taxon>
    </lineage>
</organism>
<evidence type="ECO:0000313" key="1">
    <source>
        <dbReference type="EMBL" id="THV03401.1"/>
    </source>
</evidence>
<dbReference type="EMBL" id="ML179067">
    <property type="protein sequence ID" value="THV03401.1"/>
    <property type="molecule type" value="Genomic_DNA"/>
</dbReference>
<proteinExistence type="predicted"/>
<evidence type="ECO:0000313" key="2">
    <source>
        <dbReference type="Proteomes" id="UP000297245"/>
    </source>
</evidence>
<protein>
    <submittedName>
        <fullName evidence="1">Uncharacterized protein</fullName>
    </submittedName>
</protein>
<dbReference type="Pfam" id="PF26113">
    <property type="entry name" value="GH16_XgeA"/>
    <property type="match status" value="1"/>
</dbReference>
<dbReference type="Proteomes" id="UP000297245">
    <property type="component" value="Unassembled WGS sequence"/>
</dbReference>
<reference evidence="1 2" key="1">
    <citation type="journal article" date="2019" name="Nat. Ecol. Evol.">
        <title>Megaphylogeny resolves global patterns of mushroom evolution.</title>
        <authorList>
            <person name="Varga T."/>
            <person name="Krizsan K."/>
            <person name="Foldi C."/>
            <person name="Dima B."/>
            <person name="Sanchez-Garcia M."/>
            <person name="Sanchez-Ramirez S."/>
            <person name="Szollosi G.J."/>
            <person name="Szarkandi J.G."/>
            <person name="Papp V."/>
            <person name="Albert L."/>
            <person name="Andreopoulos W."/>
            <person name="Angelini C."/>
            <person name="Antonin V."/>
            <person name="Barry K.W."/>
            <person name="Bougher N.L."/>
            <person name="Buchanan P."/>
            <person name="Buyck B."/>
            <person name="Bense V."/>
            <person name="Catcheside P."/>
            <person name="Chovatia M."/>
            <person name="Cooper J."/>
            <person name="Damon W."/>
            <person name="Desjardin D."/>
            <person name="Finy P."/>
            <person name="Geml J."/>
            <person name="Haridas S."/>
            <person name="Hughes K."/>
            <person name="Justo A."/>
            <person name="Karasinski D."/>
            <person name="Kautmanova I."/>
            <person name="Kiss B."/>
            <person name="Kocsube S."/>
            <person name="Kotiranta H."/>
            <person name="LaButti K.M."/>
            <person name="Lechner B.E."/>
            <person name="Liimatainen K."/>
            <person name="Lipzen A."/>
            <person name="Lukacs Z."/>
            <person name="Mihaltcheva S."/>
            <person name="Morgado L.N."/>
            <person name="Niskanen T."/>
            <person name="Noordeloos M.E."/>
            <person name="Ohm R.A."/>
            <person name="Ortiz-Santana B."/>
            <person name="Ovrebo C."/>
            <person name="Racz N."/>
            <person name="Riley R."/>
            <person name="Savchenko A."/>
            <person name="Shiryaev A."/>
            <person name="Soop K."/>
            <person name="Spirin V."/>
            <person name="Szebenyi C."/>
            <person name="Tomsovsky M."/>
            <person name="Tulloss R.E."/>
            <person name="Uehling J."/>
            <person name="Grigoriev I.V."/>
            <person name="Vagvolgyi C."/>
            <person name="Papp T."/>
            <person name="Martin F.M."/>
            <person name="Miettinen O."/>
            <person name="Hibbett D.S."/>
            <person name="Nagy L.G."/>
        </authorList>
    </citation>
    <scope>NUCLEOTIDE SEQUENCE [LARGE SCALE GENOMIC DNA]</scope>
    <source>
        <strain evidence="1 2">CBS 962.96</strain>
    </source>
</reference>
<dbReference type="Gene3D" id="2.60.120.200">
    <property type="match status" value="1"/>
</dbReference>
<sequence length="147" mass="16095">MAQLYTLRMQIQVRARVGIEVWWVKVAVHSRSTTRVVGVGGELDGAAQGAFDEGGCQSIGQINTDCDGTIPRNAATGVQEWSTTSYREDFNLQGGGMFVTKWDENRIAVWSFFRAAVPADIVRGTPNPYTMGFTLVAALEPGRLVIR</sequence>
<name>A0A4S8MLA2_DENBC</name>
<gene>
    <name evidence="1" type="ORF">K435DRAFT_962432</name>
</gene>